<organism evidence="2 3">
    <name type="scientific">Rubrivirga litoralis</name>
    <dbReference type="NCBI Taxonomy" id="3075598"/>
    <lineage>
        <taxon>Bacteria</taxon>
        <taxon>Pseudomonadati</taxon>
        <taxon>Rhodothermota</taxon>
        <taxon>Rhodothermia</taxon>
        <taxon>Rhodothermales</taxon>
        <taxon>Rubricoccaceae</taxon>
        <taxon>Rubrivirga</taxon>
    </lineage>
</organism>
<dbReference type="Gene3D" id="3.40.50.1820">
    <property type="entry name" value="alpha/beta hydrolase"/>
    <property type="match status" value="1"/>
</dbReference>
<keyword evidence="1" id="KW-0732">Signal</keyword>
<evidence type="ECO:0000256" key="1">
    <source>
        <dbReference type="SAM" id="SignalP"/>
    </source>
</evidence>
<reference evidence="2 3" key="1">
    <citation type="submission" date="2023-09" db="EMBL/GenBank/DDBJ databases">
        <authorList>
            <person name="Rey-Velasco X."/>
        </authorList>
    </citation>
    <scope>NUCLEOTIDE SEQUENCE [LARGE SCALE GENOMIC DNA]</scope>
    <source>
        <strain evidence="2 3">F394</strain>
    </source>
</reference>
<accession>A0ABU3BRM7</accession>
<name>A0ABU3BRM7_9BACT</name>
<feature type="signal peptide" evidence="1">
    <location>
        <begin position="1"/>
        <end position="22"/>
    </location>
</feature>
<proteinExistence type="predicted"/>
<sequence length="391" mass="40485">MRLVVVLLVVSALVGAAPPALAQGEAPAPGGAGDPVLFVHGLSYSDLAWRDVATALAADGYGLPYTIHADLNASERTDAASDVVVSEIVPTRRRPDRTPVAVGGGAAERVDSRLFFVNFEAVADTAAGTLAPYARRGAGRSESNESGVVKQGAALGRAVRAVLAATGAERVVLVGQSMGGLAVREYLQRRDADGRPRWWAEPDRPDGHRVSAAVTYGTPHQGSNLGAGLCDGEGGGSLLSVLTEAFAGARTEAIRDLRAVYPCSALGAGRYLYGGDEADTDEFEDFDVDADGAVGGAVVGINAGDPGLPYAVDNPAMPLPPDVEYVYVVGSVFGLGTDLVVEASRQVLQRRDGARPALAPEGARRVVTGRPHLQQTRDVQTIREVLASLGG</sequence>
<evidence type="ECO:0000313" key="2">
    <source>
        <dbReference type="EMBL" id="MDT0631836.1"/>
    </source>
</evidence>
<gene>
    <name evidence="2" type="ORF">RM540_08780</name>
</gene>
<dbReference type="Proteomes" id="UP001267426">
    <property type="component" value="Unassembled WGS sequence"/>
</dbReference>
<feature type="chain" id="PRO_5047022539" description="PGAP1-like protein" evidence="1">
    <location>
        <begin position="23"/>
        <end position="391"/>
    </location>
</feature>
<dbReference type="SUPFAM" id="SSF53474">
    <property type="entry name" value="alpha/beta-Hydrolases"/>
    <property type="match status" value="1"/>
</dbReference>
<dbReference type="EMBL" id="JAVRHT010000017">
    <property type="protein sequence ID" value="MDT0631836.1"/>
    <property type="molecule type" value="Genomic_DNA"/>
</dbReference>
<dbReference type="InterPro" id="IPR029058">
    <property type="entry name" value="AB_hydrolase_fold"/>
</dbReference>
<evidence type="ECO:0000313" key="3">
    <source>
        <dbReference type="Proteomes" id="UP001267426"/>
    </source>
</evidence>
<dbReference type="RefSeq" id="WP_311663196.1">
    <property type="nucleotide sequence ID" value="NZ_JAVRHT010000017.1"/>
</dbReference>
<keyword evidence="3" id="KW-1185">Reference proteome</keyword>
<evidence type="ECO:0008006" key="4">
    <source>
        <dbReference type="Google" id="ProtNLM"/>
    </source>
</evidence>
<comment type="caution">
    <text evidence="2">The sequence shown here is derived from an EMBL/GenBank/DDBJ whole genome shotgun (WGS) entry which is preliminary data.</text>
</comment>
<protein>
    <recommendedName>
        <fullName evidence="4">PGAP1-like protein</fullName>
    </recommendedName>
</protein>